<comment type="caution">
    <text evidence="13">The sequence shown here is derived from an EMBL/GenBank/DDBJ whole genome shotgun (WGS) entry which is preliminary data.</text>
</comment>
<dbReference type="GO" id="GO:0006412">
    <property type="term" value="P:translation"/>
    <property type="evidence" value="ECO:0007669"/>
    <property type="project" value="InterPro"/>
</dbReference>
<comment type="similarity">
    <text evidence="2 10">Belongs to the sulfotransferase 1 family.</text>
</comment>
<comment type="subunit">
    <text evidence="4">Component of the large ribosomal subunit.</text>
</comment>
<dbReference type="GO" id="GO:0051923">
    <property type="term" value="P:sulfation"/>
    <property type="evidence" value="ECO:0007669"/>
    <property type="project" value="UniProtKB-ARBA"/>
</dbReference>
<comment type="similarity">
    <text evidence="3">Belongs to the eukaryotic ribosomal protein eL21 family.</text>
</comment>
<dbReference type="PROSITE" id="PS01171">
    <property type="entry name" value="RIBOSOMAL_L21E"/>
    <property type="match status" value="1"/>
</dbReference>
<evidence type="ECO:0000256" key="3">
    <source>
        <dbReference type="ARBA" id="ARBA00008427"/>
    </source>
</evidence>
<dbReference type="SUPFAM" id="SSF52540">
    <property type="entry name" value="P-loop containing nucleoside triphosphate hydrolases"/>
    <property type="match status" value="1"/>
</dbReference>
<organism evidence="13 14">
    <name type="scientific">Ovis aries</name>
    <name type="common">Sheep</name>
    <dbReference type="NCBI Taxonomy" id="9940"/>
    <lineage>
        <taxon>Eukaryota</taxon>
        <taxon>Metazoa</taxon>
        <taxon>Chordata</taxon>
        <taxon>Craniata</taxon>
        <taxon>Vertebrata</taxon>
        <taxon>Euteleostomi</taxon>
        <taxon>Mammalia</taxon>
        <taxon>Eutheria</taxon>
        <taxon>Laurasiatheria</taxon>
        <taxon>Artiodactyla</taxon>
        <taxon>Ruminantia</taxon>
        <taxon>Pecora</taxon>
        <taxon>Bovidae</taxon>
        <taxon>Caprinae</taxon>
        <taxon>Ovis</taxon>
    </lineage>
</organism>
<proteinExistence type="inferred from homology"/>
<evidence type="ECO:0000256" key="1">
    <source>
        <dbReference type="ARBA" id="ARBA00004496"/>
    </source>
</evidence>
<dbReference type="InterPro" id="IPR036948">
    <property type="entry name" value="Ribosomal_eL21_sf"/>
</dbReference>
<dbReference type="EC" id="2.8.2.-" evidence="10"/>
<sequence length="509" mass="59270">MTNTKGKRRGTCYTFSRPFRKHGVVPSATYMRIYRKGDIVEIKGMGTVQKGMPHKCYHGKTGRVYSVTQHAVDIIVNKQVKGKILAKRINVRIEHSKHSKSRDSFLKRVKENDQKKKEDEEKGTWVQLKRQPAPPREAHFVRTDGKEPELWSPSPKSSWPDGCQNKDLDDKKKKGGNKEAGKNEREKETKGEGRGGMSETVSPTKMSLEEMKDLHLEEKYLQPETKEVNGILMTKMISDNWDKIWNFQAKPNDLLIATYAKAGTTWTQEIVDMIQNDGDLQKCQRASTFDRHPFIEWTLPPPLNSGLDLANKMPSPRTLKTHLPVQMLPPSFWKENSKIIYVARNAKDCLVSYYHFSRMNKMVPDPGSWEEYVENFKAGKVLWGSWYDHVKGWWHAKDQHRILYLFYEDMKEDPRREIQKILKFLEKEVSEEVLDKIIHHTSFEVMKENPMANYTTLPTSIMDHSISPFMRRGMPGDWKNYFTVAQNEDFDKDYERKMAGSTLTFRTAL</sequence>
<feature type="compositionally biased region" description="Basic and acidic residues" evidence="11">
    <location>
        <begin position="136"/>
        <end position="149"/>
    </location>
</feature>
<keyword evidence="6 10" id="KW-0808">Transferase</keyword>
<comment type="subcellular location">
    <subcellularLocation>
        <location evidence="1">Cytoplasm</location>
    </subcellularLocation>
</comment>
<gene>
    <name evidence="13" type="ORF">JEQ12_013916</name>
</gene>
<evidence type="ECO:0000256" key="10">
    <source>
        <dbReference type="RuleBase" id="RU361155"/>
    </source>
</evidence>
<dbReference type="InterPro" id="IPR027417">
    <property type="entry name" value="P-loop_NTPase"/>
</dbReference>
<dbReference type="Pfam" id="PF00685">
    <property type="entry name" value="Sulfotransfer_1"/>
    <property type="match status" value="1"/>
</dbReference>
<feature type="compositionally biased region" description="Basic and acidic residues" evidence="11">
    <location>
        <begin position="95"/>
        <end position="123"/>
    </location>
</feature>
<comment type="catalytic activity">
    <reaction evidence="9">
        <text>4-ethylphenol + 3'-phosphoadenylyl sulfate = 4-ethylphenyl sulfate + adenosine 3',5'-bisphosphate + H(+)</text>
        <dbReference type="Rhea" id="RHEA:70607"/>
        <dbReference type="ChEBI" id="CHEBI:15378"/>
        <dbReference type="ChEBI" id="CHEBI:49584"/>
        <dbReference type="ChEBI" id="CHEBI:58339"/>
        <dbReference type="ChEBI" id="CHEBI:58343"/>
        <dbReference type="ChEBI" id="CHEBI:133681"/>
    </reaction>
    <physiologicalReaction direction="left-to-right" evidence="9">
        <dbReference type="Rhea" id="RHEA:70608"/>
    </physiologicalReaction>
</comment>
<dbReference type="Proteomes" id="UP000664991">
    <property type="component" value="Unassembled WGS sequence"/>
</dbReference>
<evidence type="ECO:0000256" key="5">
    <source>
        <dbReference type="ARBA" id="ARBA00022490"/>
    </source>
</evidence>
<evidence type="ECO:0000259" key="12">
    <source>
        <dbReference type="Pfam" id="PF00685"/>
    </source>
</evidence>
<dbReference type="Gene3D" id="2.30.30.70">
    <property type="entry name" value="Ribosomal protein L21"/>
    <property type="match status" value="1"/>
</dbReference>
<evidence type="ECO:0000256" key="6">
    <source>
        <dbReference type="ARBA" id="ARBA00022679"/>
    </source>
</evidence>
<evidence type="ECO:0000313" key="14">
    <source>
        <dbReference type="Proteomes" id="UP000664991"/>
    </source>
</evidence>
<evidence type="ECO:0000256" key="7">
    <source>
        <dbReference type="ARBA" id="ARBA00022980"/>
    </source>
</evidence>
<dbReference type="Gene3D" id="3.40.50.300">
    <property type="entry name" value="P-loop containing nucleotide triphosphate hydrolases"/>
    <property type="match status" value="1"/>
</dbReference>
<dbReference type="InterPro" id="IPR018259">
    <property type="entry name" value="Ribosomal_eL21_CS"/>
</dbReference>
<dbReference type="GO" id="GO:0031090">
    <property type="term" value="C:organelle membrane"/>
    <property type="evidence" value="ECO:0007669"/>
    <property type="project" value="UniProtKB-ARBA"/>
</dbReference>
<dbReference type="GO" id="GO:0003735">
    <property type="term" value="F:structural constituent of ribosome"/>
    <property type="evidence" value="ECO:0007669"/>
    <property type="project" value="InterPro"/>
</dbReference>
<evidence type="ECO:0000256" key="4">
    <source>
        <dbReference type="ARBA" id="ARBA00011133"/>
    </source>
</evidence>
<dbReference type="InterPro" id="IPR001147">
    <property type="entry name" value="Ribosomal_eL21"/>
</dbReference>
<feature type="region of interest" description="Disordered" evidence="11">
    <location>
        <begin position="95"/>
        <end position="202"/>
    </location>
</feature>
<dbReference type="SUPFAM" id="SSF50104">
    <property type="entry name" value="Translation proteins SH3-like domain"/>
    <property type="match status" value="1"/>
</dbReference>
<keyword evidence="8" id="KW-0687">Ribonucleoprotein</keyword>
<dbReference type="FunFam" id="2.30.30.70:FF:000001">
    <property type="entry name" value="60S ribosomal protein L21"/>
    <property type="match status" value="1"/>
</dbReference>
<dbReference type="GO" id="GO:0022625">
    <property type="term" value="C:cytosolic large ribosomal subunit"/>
    <property type="evidence" value="ECO:0007669"/>
    <property type="project" value="UniProtKB-ARBA"/>
</dbReference>
<keyword evidence="5" id="KW-0963">Cytoplasm</keyword>
<name>A0A836A947_SHEEP</name>
<protein>
    <recommendedName>
        <fullName evidence="10">Sulfotransferase</fullName>
        <ecNumber evidence="10">2.8.2.-</ecNumber>
    </recommendedName>
</protein>
<evidence type="ECO:0000256" key="9">
    <source>
        <dbReference type="ARBA" id="ARBA00048219"/>
    </source>
</evidence>
<dbReference type="GO" id="GO:0004062">
    <property type="term" value="F:aryl sulfotransferase activity"/>
    <property type="evidence" value="ECO:0007669"/>
    <property type="project" value="UniProtKB-ARBA"/>
</dbReference>
<dbReference type="PANTHER" id="PTHR11783">
    <property type="entry name" value="SULFOTRANSFERASE SULT"/>
    <property type="match status" value="1"/>
</dbReference>
<keyword evidence="7" id="KW-0689">Ribosomal protein</keyword>
<evidence type="ECO:0000256" key="8">
    <source>
        <dbReference type="ARBA" id="ARBA00023274"/>
    </source>
</evidence>
<dbReference type="InterPro" id="IPR008991">
    <property type="entry name" value="Translation_prot_SH3-like_sf"/>
</dbReference>
<dbReference type="Pfam" id="PF01157">
    <property type="entry name" value="Ribosomal_L21e"/>
    <property type="match status" value="1"/>
</dbReference>
<accession>A0A836A947</accession>
<dbReference type="AlphaFoldDB" id="A0A836A947"/>
<dbReference type="FunFam" id="3.40.50.300:FF:000433">
    <property type="entry name" value="Estrogen sulfotransferase"/>
    <property type="match status" value="1"/>
</dbReference>
<dbReference type="Gene3D" id="6.10.250.3260">
    <property type="match status" value="1"/>
</dbReference>
<feature type="compositionally biased region" description="Basic and acidic residues" evidence="11">
    <location>
        <begin position="164"/>
        <end position="193"/>
    </location>
</feature>
<dbReference type="EMBL" id="JAEMGP010000003">
    <property type="protein sequence ID" value="KAG5211487.1"/>
    <property type="molecule type" value="Genomic_DNA"/>
</dbReference>
<reference evidence="13 14" key="1">
    <citation type="submission" date="2020-12" db="EMBL/GenBank/DDBJ databases">
        <title>De novo assembly of Tibetan sheep genome.</title>
        <authorList>
            <person name="Li X."/>
        </authorList>
    </citation>
    <scope>NUCLEOTIDE SEQUENCE [LARGE SCALE GENOMIC DNA]</scope>
    <source>
        <tissue evidence="13">Heart</tissue>
    </source>
</reference>
<evidence type="ECO:0000256" key="2">
    <source>
        <dbReference type="ARBA" id="ARBA00005771"/>
    </source>
</evidence>
<dbReference type="FunFam" id="6.10.250.3260:FF:000001">
    <property type="entry name" value="60S ribosomal protein L21"/>
    <property type="match status" value="1"/>
</dbReference>
<dbReference type="InterPro" id="IPR000863">
    <property type="entry name" value="Sulfotransferase_dom"/>
</dbReference>
<feature type="domain" description="Sulfotransferase" evidence="12">
    <location>
        <begin position="251"/>
        <end position="501"/>
    </location>
</feature>
<evidence type="ECO:0000256" key="11">
    <source>
        <dbReference type="SAM" id="MobiDB-lite"/>
    </source>
</evidence>
<evidence type="ECO:0000313" key="13">
    <source>
        <dbReference type="EMBL" id="KAG5211487.1"/>
    </source>
</evidence>